<feature type="non-terminal residue" evidence="2">
    <location>
        <position position="1"/>
    </location>
</feature>
<proteinExistence type="predicted"/>
<reference evidence="2" key="2">
    <citation type="submission" date="2018-08" db="EMBL/GenBank/DDBJ databases">
        <authorList>
            <consortium name="NCBI Pathogen Detection Project"/>
        </authorList>
    </citation>
    <scope>NUCLEOTIDE SEQUENCE</scope>
    <source>
        <strain evidence="2">SL1_117</strain>
    </source>
</reference>
<organism evidence="2">
    <name type="scientific">Salmonella enterica</name>
    <name type="common">Salmonella choleraesuis</name>
    <dbReference type="NCBI Taxonomy" id="28901"/>
    <lineage>
        <taxon>Bacteria</taxon>
        <taxon>Pseudomonadati</taxon>
        <taxon>Pseudomonadota</taxon>
        <taxon>Gammaproteobacteria</taxon>
        <taxon>Enterobacterales</taxon>
        <taxon>Enterobacteriaceae</taxon>
        <taxon>Salmonella</taxon>
    </lineage>
</organism>
<accession>A0A703IJT4</accession>
<evidence type="ECO:0000313" key="2">
    <source>
        <dbReference type="EMBL" id="HAC7476578.1"/>
    </source>
</evidence>
<dbReference type="SUPFAM" id="SSF53649">
    <property type="entry name" value="Alkaline phosphatase-like"/>
    <property type="match status" value="1"/>
</dbReference>
<reference evidence="2" key="1">
    <citation type="journal article" date="2018" name="Genome Biol.">
        <title>SKESA: strategic k-mer extension for scrupulous assemblies.</title>
        <authorList>
            <person name="Souvorov A."/>
            <person name="Agarwala R."/>
            <person name="Lipman D.J."/>
        </authorList>
    </citation>
    <scope>NUCLEOTIDE SEQUENCE</scope>
    <source>
        <strain evidence="2">SL1_117</strain>
    </source>
</reference>
<dbReference type="InterPro" id="IPR017850">
    <property type="entry name" value="Alkaline_phosphatase_core_sf"/>
</dbReference>
<dbReference type="InterPro" id="IPR000917">
    <property type="entry name" value="Sulfatase_N"/>
</dbReference>
<dbReference type="NCBIfam" id="NF038075">
    <property type="entry name" value="fam_STM4013"/>
    <property type="match status" value="1"/>
</dbReference>
<dbReference type="AlphaFoldDB" id="A0A703IJT4"/>
<dbReference type="Gene3D" id="3.40.720.10">
    <property type="entry name" value="Alkaline Phosphatase, subunit A"/>
    <property type="match status" value="1"/>
</dbReference>
<sequence>ALQEQTAGNTPNLNHYGQWTKCEAAGNFTWPSHHAMFSGFMPKPIDDTVNQTMLFFPKDIGLGRKGPKNAFAFDDATWIKSLENKGYQTICIGGVSFFNNRSGMGKVFPSMFKESYWHPRFACTVKESMDNQIHYIQKIMAERAGSQPVMMYINIDTIHYPNHFYVEGAAPGDTVETHAAALRYIDARIDGLLNIFRQTGGETFVIVCSDHGTCYGEDGKYFHSFNHPIVNTVPYMHFLLSCNH</sequence>
<dbReference type="InterPro" id="IPR047838">
    <property type="entry name" value="STM4013-like"/>
</dbReference>
<feature type="domain" description="Sulfatase N-terminal" evidence="1">
    <location>
        <begin position="25"/>
        <end position="227"/>
    </location>
</feature>
<gene>
    <name evidence="2" type="ORF">G0F17_19840</name>
</gene>
<protein>
    <recommendedName>
        <fullName evidence="1">Sulfatase N-terminal domain-containing protein</fullName>
    </recommendedName>
</protein>
<evidence type="ECO:0000259" key="1">
    <source>
        <dbReference type="Pfam" id="PF00884"/>
    </source>
</evidence>
<dbReference type="Pfam" id="PF00884">
    <property type="entry name" value="Sulfatase"/>
    <property type="match status" value="1"/>
</dbReference>
<dbReference type="EMBL" id="DAAMOF010000090">
    <property type="protein sequence ID" value="HAC7476578.1"/>
    <property type="molecule type" value="Genomic_DNA"/>
</dbReference>
<name>A0A703IJT4_SALER</name>
<comment type="caution">
    <text evidence="2">The sequence shown here is derived from an EMBL/GenBank/DDBJ whole genome shotgun (WGS) entry which is preliminary data.</text>
</comment>